<keyword evidence="3" id="KW-1185">Reference proteome</keyword>
<evidence type="ECO:0000313" key="3">
    <source>
        <dbReference type="Proteomes" id="UP001165121"/>
    </source>
</evidence>
<feature type="region of interest" description="Disordered" evidence="1">
    <location>
        <begin position="93"/>
        <end position="114"/>
    </location>
</feature>
<gene>
    <name evidence="2" type="ORF">Pfra01_002100100</name>
</gene>
<evidence type="ECO:0000256" key="1">
    <source>
        <dbReference type="SAM" id="MobiDB-lite"/>
    </source>
</evidence>
<dbReference type="Proteomes" id="UP001165121">
    <property type="component" value="Unassembled WGS sequence"/>
</dbReference>
<reference evidence="2" key="1">
    <citation type="submission" date="2023-04" db="EMBL/GenBank/DDBJ databases">
        <title>Phytophthora fragariaefolia NBRC 109709.</title>
        <authorList>
            <person name="Ichikawa N."/>
            <person name="Sato H."/>
            <person name="Tonouchi N."/>
        </authorList>
    </citation>
    <scope>NUCLEOTIDE SEQUENCE</scope>
    <source>
        <strain evidence="2">NBRC 109709</strain>
    </source>
</reference>
<accession>A0A9W6Y3C0</accession>
<feature type="region of interest" description="Disordered" evidence="1">
    <location>
        <begin position="31"/>
        <end position="72"/>
    </location>
</feature>
<protein>
    <submittedName>
        <fullName evidence="2">Unnamed protein product</fullName>
    </submittedName>
</protein>
<dbReference type="AlphaFoldDB" id="A0A9W6Y3C0"/>
<comment type="caution">
    <text evidence="2">The sequence shown here is derived from an EMBL/GenBank/DDBJ whole genome shotgun (WGS) entry which is preliminary data.</text>
</comment>
<proteinExistence type="predicted"/>
<sequence length="114" mass="12493">MTLSCKGPNSRGLPASRSVFDTVAPILDYHNSASIHDGHHSDESPESGGSHDSVSDIDRNLPSNLSDNDDADYDVTINDIDFTIHETELQPPTFFSFSSLNPCPPPKDRRRLSP</sequence>
<organism evidence="2 3">
    <name type="scientific">Phytophthora fragariaefolia</name>
    <dbReference type="NCBI Taxonomy" id="1490495"/>
    <lineage>
        <taxon>Eukaryota</taxon>
        <taxon>Sar</taxon>
        <taxon>Stramenopiles</taxon>
        <taxon>Oomycota</taxon>
        <taxon>Peronosporomycetes</taxon>
        <taxon>Peronosporales</taxon>
        <taxon>Peronosporaceae</taxon>
        <taxon>Phytophthora</taxon>
    </lineage>
</organism>
<evidence type="ECO:0000313" key="2">
    <source>
        <dbReference type="EMBL" id="GMF51724.1"/>
    </source>
</evidence>
<dbReference type="EMBL" id="BSXT01002940">
    <property type="protein sequence ID" value="GMF51724.1"/>
    <property type="molecule type" value="Genomic_DNA"/>
</dbReference>
<name>A0A9W6Y3C0_9STRA</name>